<proteinExistence type="predicted"/>
<comment type="caution">
    <text evidence="2">The sequence shown here is derived from an EMBL/GenBank/DDBJ whole genome shotgun (WGS) entry which is preliminary data.</text>
</comment>
<dbReference type="AlphaFoldDB" id="A0A7W6J9X2"/>
<accession>A0A7W6J9X2</accession>
<sequence length="32" mass="3680">MLLMRLRPSEQLSGGAIRLKRRAPFQPSRRAS</sequence>
<protein>
    <submittedName>
        <fullName evidence="2">Uncharacterized protein</fullName>
    </submittedName>
</protein>
<evidence type="ECO:0000313" key="2">
    <source>
        <dbReference type="EMBL" id="MBB4066587.1"/>
    </source>
</evidence>
<dbReference type="Proteomes" id="UP000528286">
    <property type="component" value="Unassembled WGS sequence"/>
</dbReference>
<name>A0A7W6J9X2_9HYPH</name>
<organism evidence="2 3">
    <name type="scientific">Gellertiella hungarica</name>
    <dbReference type="NCBI Taxonomy" id="1572859"/>
    <lineage>
        <taxon>Bacteria</taxon>
        <taxon>Pseudomonadati</taxon>
        <taxon>Pseudomonadota</taxon>
        <taxon>Alphaproteobacteria</taxon>
        <taxon>Hyphomicrobiales</taxon>
        <taxon>Rhizobiaceae</taxon>
        <taxon>Gellertiella</taxon>
    </lineage>
</organism>
<feature type="region of interest" description="Disordered" evidence="1">
    <location>
        <begin position="13"/>
        <end position="32"/>
    </location>
</feature>
<keyword evidence="3" id="KW-1185">Reference proteome</keyword>
<reference evidence="2 3" key="1">
    <citation type="submission" date="2020-08" db="EMBL/GenBank/DDBJ databases">
        <title>Genomic Encyclopedia of Type Strains, Phase IV (KMG-IV): sequencing the most valuable type-strain genomes for metagenomic binning, comparative biology and taxonomic classification.</title>
        <authorList>
            <person name="Goeker M."/>
        </authorList>
    </citation>
    <scope>NUCLEOTIDE SEQUENCE [LARGE SCALE GENOMIC DNA]</scope>
    <source>
        <strain evidence="2 3">DSM 29853</strain>
    </source>
</reference>
<evidence type="ECO:0000256" key="1">
    <source>
        <dbReference type="SAM" id="MobiDB-lite"/>
    </source>
</evidence>
<gene>
    <name evidence="2" type="ORF">GGR23_003804</name>
</gene>
<evidence type="ECO:0000313" key="3">
    <source>
        <dbReference type="Proteomes" id="UP000528286"/>
    </source>
</evidence>
<dbReference type="EMBL" id="JACIEZ010000010">
    <property type="protein sequence ID" value="MBB4066587.1"/>
    <property type="molecule type" value="Genomic_DNA"/>
</dbReference>